<gene>
    <name evidence="3" type="primary">RALGAPA2</name>
    <name evidence="3" type="ORF">Ciccas_012435</name>
</gene>
<reference evidence="3 4" key="1">
    <citation type="submission" date="2024-11" db="EMBL/GenBank/DDBJ databases">
        <title>Adaptive evolution of stress response genes in parasites aligns with host niche diversity.</title>
        <authorList>
            <person name="Hahn C."/>
            <person name="Resl P."/>
        </authorList>
    </citation>
    <scope>NUCLEOTIDE SEQUENCE [LARGE SCALE GENOMIC DNA]</scope>
    <source>
        <strain evidence="3">EGGRZ-B1_66</strain>
        <tissue evidence="3">Body</tissue>
    </source>
</reference>
<dbReference type="Gene3D" id="3.40.50.11210">
    <property type="entry name" value="Rap/Ran-GAP"/>
    <property type="match status" value="1"/>
</dbReference>
<sequence>TETHKLAVIYIGSGQEDKQSILLNSQGSAEFENFVHGLGWSVDLAKHQGFMGGLDARINGASTPYYSNSTTEVIFHTSTCMPSDCDDAVNRKFKHLGNDEVMIIWSEHWRPFRRSMLRTEFGDVLIVIYPLRNGLFNVKVQKQSNVPFFGPLNESSLVTAELLPLLVRQTAINASRAVRSIRLDVREHFEERADLLQRIISSNLLENKSFSDFMNRIFNPSTKREYDSSTASLAGFSHLPSELSALFASNNSAKVPVEEAAQRNTVPNLPNTK</sequence>
<dbReference type="PANTHER" id="PTHR10063">
    <property type="entry name" value="TUBERIN"/>
    <property type="match status" value="1"/>
</dbReference>
<dbReference type="Pfam" id="PF02145">
    <property type="entry name" value="Rap_GAP"/>
    <property type="match status" value="1"/>
</dbReference>
<evidence type="ECO:0000313" key="3">
    <source>
        <dbReference type="EMBL" id="KAL3309023.1"/>
    </source>
</evidence>
<keyword evidence="1" id="KW-0343">GTPase activation</keyword>
<dbReference type="SUPFAM" id="SSF111347">
    <property type="entry name" value="Rap/Ran-GAP"/>
    <property type="match status" value="1"/>
</dbReference>
<dbReference type="InterPro" id="IPR035974">
    <property type="entry name" value="Rap/Ran-GAP_sf"/>
</dbReference>
<dbReference type="EMBL" id="JBJKFK010004392">
    <property type="protein sequence ID" value="KAL3309023.1"/>
    <property type="molecule type" value="Genomic_DNA"/>
</dbReference>
<dbReference type="Proteomes" id="UP001626550">
    <property type="component" value="Unassembled WGS sequence"/>
</dbReference>
<organism evidence="3 4">
    <name type="scientific">Cichlidogyrus casuarinus</name>
    <dbReference type="NCBI Taxonomy" id="1844966"/>
    <lineage>
        <taxon>Eukaryota</taxon>
        <taxon>Metazoa</taxon>
        <taxon>Spiralia</taxon>
        <taxon>Lophotrochozoa</taxon>
        <taxon>Platyhelminthes</taxon>
        <taxon>Monogenea</taxon>
        <taxon>Monopisthocotylea</taxon>
        <taxon>Dactylogyridea</taxon>
        <taxon>Ancyrocephalidae</taxon>
        <taxon>Cichlidogyrus</taxon>
    </lineage>
</organism>
<protein>
    <submittedName>
        <fullName evidence="3">Ral GTPase-activating protein subunit alpha-2</fullName>
    </submittedName>
</protein>
<comment type="caution">
    <text evidence="3">The sequence shown here is derived from an EMBL/GenBank/DDBJ whole genome shotgun (WGS) entry which is preliminary data.</text>
</comment>
<keyword evidence="4" id="KW-1185">Reference proteome</keyword>
<dbReference type="PANTHER" id="PTHR10063:SF11">
    <property type="entry name" value="RHO GTPASE-ACTIVATING PROTEIN CG5521-RELATED"/>
    <property type="match status" value="1"/>
</dbReference>
<dbReference type="PROSITE" id="PS50085">
    <property type="entry name" value="RAPGAP"/>
    <property type="match status" value="1"/>
</dbReference>
<evidence type="ECO:0000259" key="2">
    <source>
        <dbReference type="PROSITE" id="PS50085"/>
    </source>
</evidence>
<name>A0ABD2PND1_9PLAT</name>
<accession>A0ABD2PND1</accession>
<feature type="non-terminal residue" evidence="3">
    <location>
        <position position="1"/>
    </location>
</feature>
<feature type="non-terminal residue" evidence="3">
    <location>
        <position position="273"/>
    </location>
</feature>
<evidence type="ECO:0000313" key="4">
    <source>
        <dbReference type="Proteomes" id="UP001626550"/>
    </source>
</evidence>
<evidence type="ECO:0000256" key="1">
    <source>
        <dbReference type="ARBA" id="ARBA00022468"/>
    </source>
</evidence>
<dbReference type="GO" id="GO:0005096">
    <property type="term" value="F:GTPase activator activity"/>
    <property type="evidence" value="ECO:0007669"/>
    <property type="project" value="UniProtKB-KW"/>
</dbReference>
<feature type="domain" description="Rap-GAP" evidence="2">
    <location>
        <begin position="1"/>
        <end position="199"/>
    </location>
</feature>
<dbReference type="AlphaFoldDB" id="A0ABD2PND1"/>
<dbReference type="InterPro" id="IPR027107">
    <property type="entry name" value="Tuberin/Ral-act_asu"/>
</dbReference>
<dbReference type="InterPro" id="IPR000331">
    <property type="entry name" value="Rap/Ran_GAP_dom"/>
</dbReference>
<proteinExistence type="predicted"/>
<dbReference type="FunFam" id="3.40.50.11210:FF:000001">
    <property type="entry name" value="Ral GTPase-activating protein subunit alpha-1 isoform 1"/>
    <property type="match status" value="1"/>
</dbReference>